<proteinExistence type="predicted"/>
<sequence length="30" mass="3652">LNQRTFAIMEILSITKEDIKFAKSQMFREY</sequence>
<gene>
    <name evidence="1" type="ORF">S01H4_67371</name>
</gene>
<organism evidence="1">
    <name type="scientific">marine sediment metagenome</name>
    <dbReference type="NCBI Taxonomy" id="412755"/>
    <lineage>
        <taxon>unclassified sequences</taxon>
        <taxon>metagenomes</taxon>
        <taxon>ecological metagenomes</taxon>
    </lineage>
</organism>
<comment type="caution">
    <text evidence="1">The sequence shown here is derived from an EMBL/GenBank/DDBJ whole genome shotgun (WGS) entry which is preliminary data.</text>
</comment>
<feature type="non-terminal residue" evidence="1">
    <location>
        <position position="1"/>
    </location>
</feature>
<evidence type="ECO:0000313" key="1">
    <source>
        <dbReference type="EMBL" id="GAH22379.1"/>
    </source>
</evidence>
<dbReference type="AlphaFoldDB" id="X1EYY4"/>
<accession>X1EYY4</accession>
<reference evidence="1" key="1">
    <citation type="journal article" date="2014" name="Front. Microbiol.">
        <title>High frequency of phylogenetically diverse reductive dehalogenase-homologous genes in deep subseafloor sedimentary metagenomes.</title>
        <authorList>
            <person name="Kawai M."/>
            <person name="Futagami T."/>
            <person name="Toyoda A."/>
            <person name="Takaki Y."/>
            <person name="Nishi S."/>
            <person name="Hori S."/>
            <person name="Arai W."/>
            <person name="Tsubouchi T."/>
            <person name="Morono Y."/>
            <person name="Uchiyama I."/>
            <person name="Ito T."/>
            <person name="Fujiyama A."/>
            <person name="Inagaki F."/>
            <person name="Takami H."/>
        </authorList>
    </citation>
    <scope>NUCLEOTIDE SEQUENCE</scope>
    <source>
        <strain evidence="1">Expedition CK06-06</strain>
    </source>
</reference>
<protein>
    <submittedName>
        <fullName evidence="1">Uncharacterized protein</fullName>
    </submittedName>
</protein>
<dbReference type="EMBL" id="BART01042341">
    <property type="protein sequence ID" value="GAH22379.1"/>
    <property type="molecule type" value="Genomic_DNA"/>
</dbReference>
<name>X1EYY4_9ZZZZ</name>